<sequence>MAVLLGMPGFENKTEKRESENHVNKGTDKKTSKAGVRNPKRDAVGDI</sequence>
<dbReference type="EMBL" id="BMEY01000009">
    <property type="protein sequence ID" value="GGA77253.1"/>
    <property type="molecule type" value="Genomic_DNA"/>
</dbReference>
<dbReference type="AlphaFoldDB" id="A0A916W919"/>
<reference evidence="2" key="2">
    <citation type="submission" date="2020-09" db="EMBL/GenBank/DDBJ databases">
        <authorList>
            <person name="Sun Q."/>
            <person name="Zhou Y."/>
        </authorList>
    </citation>
    <scope>NUCLEOTIDE SEQUENCE</scope>
    <source>
        <strain evidence="2">CGMCC 1.12408</strain>
    </source>
</reference>
<keyword evidence="3" id="KW-1185">Reference proteome</keyword>
<dbReference type="RefSeq" id="WP_229740719.1">
    <property type="nucleotide sequence ID" value="NZ_BMEY01000009.1"/>
</dbReference>
<accession>A0A916W919</accession>
<organism evidence="2 3">
    <name type="scientific">Ornithinibacillus halotolerans</name>
    <dbReference type="NCBI Taxonomy" id="1274357"/>
    <lineage>
        <taxon>Bacteria</taxon>
        <taxon>Bacillati</taxon>
        <taxon>Bacillota</taxon>
        <taxon>Bacilli</taxon>
        <taxon>Bacillales</taxon>
        <taxon>Bacillaceae</taxon>
        <taxon>Ornithinibacillus</taxon>
    </lineage>
</organism>
<reference evidence="2" key="1">
    <citation type="journal article" date="2014" name="Int. J. Syst. Evol. Microbiol.">
        <title>Complete genome sequence of Corynebacterium casei LMG S-19264T (=DSM 44701T), isolated from a smear-ripened cheese.</title>
        <authorList>
            <consortium name="US DOE Joint Genome Institute (JGI-PGF)"/>
            <person name="Walter F."/>
            <person name="Albersmeier A."/>
            <person name="Kalinowski J."/>
            <person name="Ruckert C."/>
        </authorList>
    </citation>
    <scope>NUCLEOTIDE SEQUENCE</scope>
    <source>
        <strain evidence="2">CGMCC 1.12408</strain>
    </source>
</reference>
<evidence type="ECO:0000256" key="1">
    <source>
        <dbReference type="SAM" id="MobiDB-lite"/>
    </source>
</evidence>
<feature type="region of interest" description="Disordered" evidence="1">
    <location>
        <begin position="1"/>
        <end position="47"/>
    </location>
</feature>
<comment type="caution">
    <text evidence="2">The sequence shown here is derived from an EMBL/GenBank/DDBJ whole genome shotgun (WGS) entry which is preliminary data.</text>
</comment>
<gene>
    <name evidence="2" type="ORF">GCM10008025_21110</name>
</gene>
<evidence type="ECO:0000313" key="3">
    <source>
        <dbReference type="Proteomes" id="UP000613512"/>
    </source>
</evidence>
<name>A0A916W919_9BACI</name>
<evidence type="ECO:0000313" key="2">
    <source>
        <dbReference type="EMBL" id="GGA77253.1"/>
    </source>
</evidence>
<feature type="compositionally biased region" description="Basic and acidic residues" evidence="1">
    <location>
        <begin position="12"/>
        <end position="31"/>
    </location>
</feature>
<dbReference type="Proteomes" id="UP000613512">
    <property type="component" value="Unassembled WGS sequence"/>
</dbReference>
<proteinExistence type="predicted"/>
<protein>
    <submittedName>
        <fullName evidence="2">Uncharacterized protein</fullName>
    </submittedName>
</protein>